<dbReference type="PROSITE" id="PS51384">
    <property type="entry name" value="FAD_FR"/>
    <property type="match status" value="1"/>
</dbReference>
<dbReference type="InterPro" id="IPR050415">
    <property type="entry name" value="MRET"/>
</dbReference>
<reference evidence="2 3" key="1">
    <citation type="journal article" date="2023" name="ISME J.">
        <title>Cultivation and genomic characterization of novel and ubiquitous marine nitrite-oxidizing bacteria from the Nitrospirales.</title>
        <authorList>
            <person name="Mueller A.J."/>
            <person name="Daebeler A."/>
            <person name="Herbold C.W."/>
            <person name="Kirkegaard R.H."/>
            <person name="Daims H."/>
        </authorList>
    </citation>
    <scope>NUCLEOTIDE SEQUENCE [LARGE SCALE GENOMIC DNA]</scope>
    <source>
        <strain evidence="2 3">EB</strain>
    </source>
</reference>
<dbReference type="Proteomes" id="UP001250932">
    <property type="component" value="Unassembled WGS sequence"/>
</dbReference>
<dbReference type="PRINTS" id="PR00410">
    <property type="entry name" value="PHEHYDRXLASE"/>
</dbReference>
<evidence type="ECO:0000313" key="2">
    <source>
        <dbReference type="EMBL" id="MDT7043212.1"/>
    </source>
</evidence>
<dbReference type="Gene3D" id="3.40.50.80">
    <property type="entry name" value="Nucleotide-binding domain of ferredoxin-NADP reductase (FNR) module"/>
    <property type="match status" value="1"/>
</dbReference>
<dbReference type="InterPro" id="IPR001709">
    <property type="entry name" value="Flavoprot_Pyr_Nucl_cyt_Rdtase"/>
</dbReference>
<accession>A0ABU3K9X3</accession>
<comment type="caution">
    <text evidence="2">The sequence shown here is derived from an EMBL/GenBank/DDBJ whole genome shotgun (WGS) entry which is preliminary data.</text>
</comment>
<dbReference type="InterPro" id="IPR001433">
    <property type="entry name" value="OxRdtase_FAD/NAD-bd"/>
</dbReference>
<dbReference type="SUPFAM" id="SSF63380">
    <property type="entry name" value="Riboflavin synthase domain-like"/>
    <property type="match status" value="1"/>
</dbReference>
<organism evidence="2 3">
    <name type="scientific">Candidatus Nitronereus thalassa</name>
    <dbReference type="NCBI Taxonomy" id="3020898"/>
    <lineage>
        <taxon>Bacteria</taxon>
        <taxon>Pseudomonadati</taxon>
        <taxon>Nitrospirota</taxon>
        <taxon>Nitrospiria</taxon>
        <taxon>Nitrospirales</taxon>
        <taxon>Nitrospiraceae</taxon>
        <taxon>Candidatus Nitronereus</taxon>
    </lineage>
</organism>
<feature type="domain" description="FAD-binding FR-type" evidence="1">
    <location>
        <begin position="7"/>
        <end position="109"/>
    </location>
</feature>
<protein>
    <submittedName>
        <fullName evidence="2">FAD-dependent oxidoreductase</fullName>
    </submittedName>
</protein>
<dbReference type="Pfam" id="PF00175">
    <property type="entry name" value="NAD_binding_1"/>
    <property type="match status" value="1"/>
</dbReference>
<dbReference type="InterPro" id="IPR017938">
    <property type="entry name" value="Riboflavin_synthase-like_b-brl"/>
</dbReference>
<dbReference type="PANTHER" id="PTHR47354:SF5">
    <property type="entry name" value="PROTEIN RFBI"/>
    <property type="match status" value="1"/>
</dbReference>
<dbReference type="Gene3D" id="2.40.30.10">
    <property type="entry name" value="Translation factors"/>
    <property type="match status" value="1"/>
</dbReference>
<dbReference type="InterPro" id="IPR039261">
    <property type="entry name" value="FNR_nucleotide-bd"/>
</dbReference>
<dbReference type="PRINTS" id="PR00371">
    <property type="entry name" value="FPNCR"/>
</dbReference>
<dbReference type="EMBL" id="JAQOUE010000001">
    <property type="protein sequence ID" value="MDT7043212.1"/>
    <property type="molecule type" value="Genomic_DNA"/>
</dbReference>
<dbReference type="SUPFAM" id="SSF52343">
    <property type="entry name" value="Ferredoxin reductase-like, C-terminal NADP-linked domain"/>
    <property type="match status" value="1"/>
</dbReference>
<dbReference type="InterPro" id="IPR017927">
    <property type="entry name" value="FAD-bd_FR_type"/>
</dbReference>
<dbReference type="CDD" id="cd00322">
    <property type="entry name" value="FNR_like"/>
    <property type="match status" value="1"/>
</dbReference>
<dbReference type="PANTHER" id="PTHR47354">
    <property type="entry name" value="NADH OXIDOREDUCTASE HCR"/>
    <property type="match status" value="1"/>
</dbReference>
<gene>
    <name evidence="2" type="ORF">PPG34_12700</name>
</gene>
<dbReference type="InterPro" id="IPR008333">
    <property type="entry name" value="Cbr1-like_FAD-bd_dom"/>
</dbReference>
<dbReference type="Pfam" id="PF00970">
    <property type="entry name" value="FAD_binding_6"/>
    <property type="match status" value="1"/>
</dbReference>
<proteinExistence type="predicted"/>
<sequence>MNENSIPGTYLVKLKARQEVAENTVAFYFERPTGFSFKAGQFLDLELLHPPETDSKGNTRAFTIASAPSEDHLMVVTRLRDTSFKQVLTRLPLDSPVNIEGPFGTLILSETMTKPLVFLAGGIGITPFRSMLVQAVHDQLPNRIYLFYTNRRPEDAAFLEELHTRQETHPLFTLIPIMTQSQLSLHKWTGETGYCDGTMLKKYLDDIQQPHYYVVGPPKMVEGMKSMLSEAGIVKTQFRSEKFSGY</sequence>
<dbReference type="RefSeq" id="WP_313833732.1">
    <property type="nucleotide sequence ID" value="NZ_JAQOUE010000001.1"/>
</dbReference>
<evidence type="ECO:0000313" key="3">
    <source>
        <dbReference type="Proteomes" id="UP001250932"/>
    </source>
</evidence>
<keyword evidence="3" id="KW-1185">Reference proteome</keyword>
<evidence type="ECO:0000259" key="1">
    <source>
        <dbReference type="PROSITE" id="PS51384"/>
    </source>
</evidence>
<name>A0ABU3K9X3_9BACT</name>